<sequence>MDSATRLLKILVDSPIGVVSPAIALLNLPDWWLAGGAVRNPG</sequence>
<evidence type="ECO:0000313" key="2">
    <source>
        <dbReference type="Proteomes" id="UP001442494"/>
    </source>
</evidence>
<name>A0ABV0JQ24_9CYAN</name>
<proteinExistence type="predicted"/>
<protein>
    <submittedName>
        <fullName evidence="1">Nucleotidyltransferase family protein</fullName>
    </submittedName>
</protein>
<comment type="caution">
    <text evidence="1">The sequence shown here is derived from an EMBL/GenBank/DDBJ whole genome shotgun (WGS) entry which is preliminary data.</text>
</comment>
<dbReference type="Proteomes" id="UP001442494">
    <property type="component" value="Unassembled WGS sequence"/>
</dbReference>
<keyword evidence="2" id="KW-1185">Reference proteome</keyword>
<gene>
    <name evidence="1" type="ORF">NDI37_13730</name>
</gene>
<reference evidence="1 2" key="1">
    <citation type="submission" date="2022-04" db="EMBL/GenBank/DDBJ databases">
        <title>Positive selection, recombination, and allopatry shape intraspecific diversity of widespread and dominant cyanobacteria.</title>
        <authorList>
            <person name="Wei J."/>
            <person name="Shu W."/>
            <person name="Hu C."/>
        </authorList>
    </citation>
    <scope>NUCLEOTIDE SEQUENCE [LARGE SCALE GENOMIC DNA]</scope>
    <source>
        <strain evidence="1 2">GB2-A5</strain>
    </source>
</reference>
<accession>A0ABV0JQ24</accession>
<evidence type="ECO:0000313" key="1">
    <source>
        <dbReference type="EMBL" id="MEP0865527.1"/>
    </source>
</evidence>
<organism evidence="1 2">
    <name type="scientific">Funiculus sociatus GB2-A5</name>
    <dbReference type="NCBI Taxonomy" id="2933946"/>
    <lineage>
        <taxon>Bacteria</taxon>
        <taxon>Bacillati</taxon>
        <taxon>Cyanobacteriota</taxon>
        <taxon>Cyanophyceae</taxon>
        <taxon>Coleofasciculales</taxon>
        <taxon>Coleofasciculaceae</taxon>
        <taxon>Funiculus</taxon>
    </lineage>
</organism>
<dbReference type="EMBL" id="JAMPKK010000027">
    <property type="protein sequence ID" value="MEP0865527.1"/>
    <property type="molecule type" value="Genomic_DNA"/>
</dbReference>